<proteinExistence type="predicted"/>
<evidence type="ECO:0000256" key="1">
    <source>
        <dbReference type="SAM" id="MobiDB-lite"/>
    </source>
</evidence>
<accession>J9DGE2</accession>
<reference evidence="3" key="2">
    <citation type="submission" date="2015-07" db="EMBL/GenBank/DDBJ databases">
        <title>Contrasting host-pathogen interactions and genome evolution in two generalist and specialist microsporidian pathogens of mosquitoes.</title>
        <authorList>
            <consortium name="The Broad Institute Genomics Platform"/>
            <consortium name="The Broad Institute Genome Sequencing Center for Infectious Disease"/>
            <person name="Cuomo C.A."/>
            <person name="Sanscrainte N.D."/>
            <person name="Goldberg J.M."/>
            <person name="Heiman D."/>
            <person name="Young S."/>
            <person name="Zeng Q."/>
            <person name="Becnel J.J."/>
            <person name="Birren B.W."/>
        </authorList>
    </citation>
    <scope>NUCLEOTIDE SEQUENCE [LARGE SCALE GENOMIC DNA]</scope>
    <source>
        <strain evidence="3">USNM 41457</strain>
    </source>
</reference>
<evidence type="ECO:0000313" key="2">
    <source>
        <dbReference type="EMBL" id="EJW01665.1"/>
    </source>
</evidence>
<reference evidence="2 3" key="1">
    <citation type="submission" date="2011-08" db="EMBL/GenBank/DDBJ databases">
        <authorList>
            <person name="Liu Z.J."/>
            <person name="Shi F.L."/>
            <person name="Lu J.Q."/>
            <person name="Li M."/>
            <person name="Wang Z.L."/>
        </authorList>
    </citation>
    <scope>NUCLEOTIDE SEQUENCE [LARGE SCALE GENOMIC DNA]</scope>
    <source>
        <strain evidence="2 3">USNM 41457</strain>
    </source>
</reference>
<feature type="non-terminal residue" evidence="2">
    <location>
        <position position="154"/>
    </location>
</feature>
<comment type="caution">
    <text evidence="2">The sequence shown here is derived from an EMBL/GenBank/DDBJ whole genome shotgun (WGS) entry which is preliminary data.</text>
</comment>
<sequence>MQISIYVAALLRSLNSSPDPKENTLITSKTGSNDHVSEPESADICNNDPYADEFKILCKRIDEYEQTLLNIKKYIEKHLYGELQTSQDEVTVSENDLKILLEILTELYFRVNLKEKPEEIFPEHDYSHLIELLFINTIKLHTAFESQEKFTAWI</sequence>
<dbReference type="EMBL" id="AFBI03000124">
    <property type="protein sequence ID" value="EJW01665.1"/>
    <property type="molecule type" value="Genomic_DNA"/>
</dbReference>
<organism evidence="2 3">
    <name type="scientific">Edhazardia aedis (strain USNM 41457)</name>
    <name type="common">Microsporidian parasite</name>
    <dbReference type="NCBI Taxonomy" id="1003232"/>
    <lineage>
        <taxon>Eukaryota</taxon>
        <taxon>Fungi</taxon>
        <taxon>Fungi incertae sedis</taxon>
        <taxon>Microsporidia</taxon>
        <taxon>Edhazardia</taxon>
    </lineage>
</organism>
<keyword evidence="3" id="KW-1185">Reference proteome</keyword>
<dbReference type="AlphaFoldDB" id="J9DGE2"/>
<dbReference type="InParanoid" id="J9DGE2"/>
<gene>
    <name evidence="2" type="ORF">EDEG_03797</name>
</gene>
<feature type="region of interest" description="Disordered" evidence="1">
    <location>
        <begin position="19"/>
        <end position="44"/>
    </location>
</feature>
<protein>
    <submittedName>
        <fullName evidence="2">Uncharacterized protein</fullName>
    </submittedName>
</protein>
<dbReference type="HOGENOM" id="CLU_1708492_0_0_1"/>
<dbReference type="Proteomes" id="UP000003163">
    <property type="component" value="Unassembled WGS sequence"/>
</dbReference>
<dbReference type="VEuPathDB" id="MicrosporidiaDB:EDEG_03797"/>
<feature type="compositionally biased region" description="Polar residues" evidence="1">
    <location>
        <begin position="19"/>
        <end position="34"/>
    </location>
</feature>
<name>J9DGE2_EDHAE</name>
<evidence type="ECO:0000313" key="3">
    <source>
        <dbReference type="Proteomes" id="UP000003163"/>
    </source>
</evidence>